<gene>
    <name evidence="1" type="ORF">C7B45_09695</name>
</gene>
<evidence type="ECO:0000313" key="1">
    <source>
        <dbReference type="EMBL" id="PSR21745.1"/>
    </source>
</evidence>
<protein>
    <submittedName>
        <fullName evidence="1">Uncharacterized protein</fullName>
    </submittedName>
</protein>
<comment type="caution">
    <text evidence="1">The sequence shown here is derived from an EMBL/GenBank/DDBJ whole genome shotgun (WGS) entry which is preliminary data.</text>
</comment>
<organism evidence="1 2">
    <name type="scientific">Sulfobacillus acidophilus</name>
    <dbReference type="NCBI Taxonomy" id="53633"/>
    <lineage>
        <taxon>Bacteria</taxon>
        <taxon>Bacillati</taxon>
        <taxon>Bacillota</taxon>
        <taxon>Clostridia</taxon>
        <taxon>Eubacteriales</taxon>
        <taxon>Clostridiales Family XVII. Incertae Sedis</taxon>
        <taxon>Sulfobacillus</taxon>
    </lineage>
</organism>
<sequence>MKASDDYVVEQASARTIVALGSGAFGVEVVVVWTHGATGCGLGRAQTAISHETGRGVRCMA</sequence>
<name>A0A2T2WHP2_9FIRM</name>
<evidence type="ECO:0000313" key="2">
    <source>
        <dbReference type="Proteomes" id="UP000241848"/>
    </source>
</evidence>
<accession>A0A2T2WHP2</accession>
<dbReference type="Proteomes" id="UP000241848">
    <property type="component" value="Unassembled WGS sequence"/>
</dbReference>
<reference evidence="1 2" key="1">
    <citation type="journal article" date="2014" name="BMC Genomics">
        <title>Comparison of environmental and isolate Sulfobacillus genomes reveals diverse carbon, sulfur, nitrogen, and hydrogen metabolisms.</title>
        <authorList>
            <person name="Justice N.B."/>
            <person name="Norman A."/>
            <person name="Brown C.T."/>
            <person name="Singh A."/>
            <person name="Thomas B.C."/>
            <person name="Banfield J.F."/>
        </authorList>
    </citation>
    <scope>NUCLEOTIDE SEQUENCE [LARGE SCALE GENOMIC DNA]</scope>
    <source>
        <strain evidence="1">AMDSBA3</strain>
    </source>
</reference>
<dbReference type="EMBL" id="PXYV01000028">
    <property type="protein sequence ID" value="PSR21745.1"/>
    <property type="molecule type" value="Genomic_DNA"/>
</dbReference>
<dbReference type="AlphaFoldDB" id="A0A2T2WHP2"/>
<proteinExistence type="predicted"/>